<evidence type="ECO:0000313" key="3">
    <source>
        <dbReference type="EMBL" id="KAK5599536.1"/>
    </source>
</evidence>
<dbReference type="PRINTS" id="PR00620">
    <property type="entry name" value="HISTONEH2A"/>
</dbReference>
<dbReference type="GO" id="GO:0030527">
    <property type="term" value="F:structural constituent of chromatin"/>
    <property type="evidence" value="ECO:0007669"/>
    <property type="project" value="InterPro"/>
</dbReference>
<dbReference type="Proteomes" id="UP001311232">
    <property type="component" value="Unassembled WGS sequence"/>
</dbReference>
<dbReference type="Gene3D" id="1.10.20.10">
    <property type="entry name" value="Histone, subunit A"/>
    <property type="match status" value="1"/>
</dbReference>
<organism evidence="3 4">
    <name type="scientific">Crenichthys baileyi</name>
    <name type="common">White River springfish</name>
    <dbReference type="NCBI Taxonomy" id="28760"/>
    <lineage>
        <taxon>Eukaryota</taxon>
        <taxon>Metazoa</taxon>
        <taxon>Chordata</taxon>
        <taxon>Craniata</taxon>
        <taxon>Vertebrata</taxon>
        <taxon>Euteleostomi</taxon>
        <taxon>Actinopterygii</taxon>
        <taxon>Neopterygii</taxon>
        <taxon>Teleostei</taxon>
        <taxon>Neoteleostei</taxon>
        <taxon>Acanthomorphata</taxon>
        <taxon>Ovalentaria</taxon>
        <taxon>Atherinomorphae</taxon>
        <taxon>Cyprinodontiformes</taxon>
        <taxon>Goodeidae</taxon>
        <taxon>Crenichthys</taxon>
    </lineage>
</organism>
<dbReference type="PANTHER" id="PTHR23430">
    <property type="entry name" value="HISTONE H2A"/>
    <property type="match status" value="1"/>
</dbReference>
<dbReference type="GO" id="GO:0046982">
    <property type="term" value="F:protein heterodimerization activity"/>
    <property type="evidence" value="ECO:0007669"/>
    <property type="project" value="InterPro"/>
</dbReference>
<dbReference type="InterPro" id="IPR002119">
    <property type="entry name" value="Histone_H2A"/>
</dbReference>
<dbReference type="SUPFAM" id="SSF47113">
    <property type="entry name" value="Histone-fold"/>
    <property type="match status" value="1"/>
</dbReference>
<protein>
    <recommendedName>
        <fullName evidence="1">Histone H2A</fullName>
    </recommendedName>
</protein>
<keyword evidence="1" id="KW-0238">DNA-binding</keyword>
<evidence type="ECO:0000256" key="1">
    <source>
        <dbReference type="RuleBase" id="RU003767"/>
    </source>
</evidence>
<keyword evidence="1" id="KW-0544">Nucleosome core</keyword>
<dbReference type="GO" id="GO:0005634">
    <property type="term" value="C:nucleus"/>
    <property type="evidence" value="ECO:0007669"/>
    <property type="project" value="UniProtKB-SubCell"/>
</dbReference>
<dbReference type="InterPro" id="IPR009072">
    <property type="entry name" value="Histone-fold"/>
</dbReference>
<accession>A0AAV9QPX5</accession>
<comment type="caution">
    <text evidence="3">The sequence shown here is derived from an EMBL/GenBank/DDBJ whole genome shotgun (WGS) entry which is preliminary data.</text>
</comment>
<gene>
    <name evidence="3" type="ORF">CRENBAI_019745</name>
</gene>
<dbReference type="GO" id="GO:0000786">
    <property type="term" value="C:nucleosome"/>
    <property type="evidence" value="ECO:0007669"/>
    <property type="project" value="UniProtKB-KW"/>
</dbReference>
<dbReference type="AlphaFoldDB" id="A0AAV9QPX5"/>
<dbReference type="SMART" id="SM00414">
    <property type="entry name" value="H2A"/>
    <property type="match status" value="1"/>
</dbReference>
<feature type="region of interest" description="Disordered" evidence="2">
    <location>
        <begin position="98"/>
        <end position="163"/>
    </location>
</feature>
<feature type="region of interest" description="Disordered" evidence="2">
    <location>
        <begin position="1"/>
        <end position="30"/>
    </location>
</feature>
<proteinExistence type="inferred from homology"/>
<evidence type="ECO:0000313" key="4">
    <source>
        <dbReference type="Proteomes" id="UP001311232"/>
    </source>
</evidence>
<comment type="similarity">
    <text evidence="1">Belongs to the histone H2A family.</text>
</comment>
<keyword evidence="1" id="KW-0539">Nucleus</keyword>
<reference evidence="3 4" key="1">
    <citation type="submission" date="2021-06" db="EMBL/GenBank/DDBJ databases">
        <authorList>
            <person name="Palmer J.M."/>
        </authorList>
    </citation>
    <scope>NUCLEOTIDE SEQUENCE [LARGE SCALE GENOMIC DNA]</scope>
    <source>
        <strain evidence="3 4">MEX-2019</strain>
        <tissue evidence="3">Muscle</tissue>
    </source>
</reference>
<dbReference type="EMBL" id="JAHHUM010002931">
    <property type="protein sequence ID" value="KAK5599536.1"/>
    <property type="molecule type" value="Genomic_DNA"/>
</dbReference>
<keyword evidence="4" id="KW-1185">Reference proteome</keyword>
<keyword evidence="1" id="KW-0158">Chromosome</keyword>
<evidence type="ECO:0000256" key="2">
    <source>
        <dbReference type="SAM" id="MobiDB-lite"/>
    </source>
</evidence>
<comment type="subunit">
    <text evidence="1">The nucleosome is a histone octamer containing two molecules each of H2A, H2B, H3 and H4 assembled in one H3-H4 heterotetramer and two H2A-H2B heterodimers. The octamer wraps approximately 147 bp of DNA.</text>
</comment>
<name>A0AAV9QPX5_9TELE</name>
<comment type="subcellular location">
    <subcellularLocation>
        <location evidence="1">Nucleus</location>
    </subcellularLocation>
</comment>
<dbReference type="GO" id="GO:0003677">
    <property type="term" value="F:DNA binding"/>
    <property type="evidence" value="ECO:0007669"/>
    <property type="project" value="UniProtKB-KW"/>
</dbReference>
<sequence>MGEPLLGNGGAQVGVLKEPPNQKSPPPASCRGLTAELWKSEACCQKGQLGRSEWEPEPPRSNLLLVLEYLTAEILELAGNAPRDNKKTRIIPRHLQLACPQRRGAQQAAGRESPQTRLKGGVLPSPTQAVRDPQKKTKNPPRPNRAAEKRNPKKGPLLKSQNTPFEVLTPLRFCSCPAI</sequence>